<dbReference type="InterPro" id="IPR006056">
    <property type="entry name" value="RidA"/>
</dbReference>
<dbReference type="SUPFAM" id="SSF55298">
    <property type="entry name" value="YjgF-like"/>
    <property type="match status" value="1"/>
</dbReference>
<dbReference type="PANTHER" id="PTHR11803">
    <property type="entry name" value="2-IMINOBUTANOATE/2-IMINOPROPANOATE DEAMINASE RIDA"/>
    <property type="match status" value="1"/>
</dbReference>
<dbReference type="Gene3D" id="3.30.1330.40">
    <property type="entry name" value="RutC-like"/>
    <property type="match status" value="1"/>
</dbReference>
<name>A0A1L9PZA4_ASPVE</name>
<dbReference type="PANTHER" id="PTHR11803:SF42">
    <property type="entry name" value="MMF1"/>
    <property type="match status" value="1"/>
</dbReference>
<dbReference type="FunFam" id="3.30.1330.40:FF:000004">
    <property type="entry name" value="Translation initiation inhibitor"/>
    <property type="match status" value="1"/>
</dbReference>
<dbReference type="VEuPathDB" id="FungiDB:ASPVEDRAFT_46168"/>
<dbReference type="NCBIfam" id="TIGR00004">
    <property type="entry name" value="Rid family detoxifying hydrolase"/>
    <property type="match status" value="1"/>
</dbReference>
<dbReference type="AlphaFoldDB" id="A0A1L9PZA4"/>
<dbReference type="CDD" id="cd00448">
    <property type="entry name" value="YjgF_YER057c_UK114_family"/>
    <property type="match status" value="1"/>
</dbReference>
<dbReference type="RefSeq" id="XP_040672575.1">
    <property type="nucleotide sequence ID" value="XM_040813490.1"/>
</dbReference>
<gene>
    <name evidence="2" type="ORF">ASPVEDRAFT_46168</name>
</gene>
<dbReference type="GO" id="GO:0005739">
    <property type="term" value="C:mitochondrion"/>
    <property type="evidence" value="ECO:0007669"/>
    <property type="project" value="TreeGrafter"/>
</dbReference>
<sequence length="134" mass="14068">MSKIHVRSSDAPAPAPFLSQATVVGNIAFCSGQLGVDPKTGKIVDGSVKDRTRQIITNLSAVLTASGSSLADVAKVNVFLADMNDFKDMNEAYMEGFPEPRPARTCVAVKTLPMGSDVEIECSAVVTGPIKGKL</sequence>
<proteinExistence type="inferred from homology"/>
<dbReference type="InterPro" id="IPR006175">
    <property type="entry name" value="YjgF/YER057c/UK114"/>
</dbReference>
<dbReference type="Pfam" id="PF01042">
    <property type="entry name" value="Ribonuc_L-PSP"/>
    <property type="match status" value="1"/>
</dbReference>
<dbReference type="STRING" id="1036611.A0A1L9PZA4"/>
<evidence type="ECO:0000313" key="3">
    <source>
        <dbReference type="Proteomes" id="UP000184073"/>
    </source>
</evidence>
<organism evidence="2 3">
    <name type="scientific">Aspergillus versicolor CBS 583.65</name>
    <dbReference type="NCBI Taxonomy" id="1036611"/>
    <lineage>
        <taxon>Eukaryota</taxon>
        <taxon>Fungi</taxon>
        <taxon>Dikarya</taxon>
        <taxon>Ascomycota</taxon>
        <taxon>Pezizomycotina</taxon>
        <taxon>Eurotiomycetes</taxon>
        <taxon>Eurotiomycetidae</taxon>
        <taxon>Eurotiales</taxon>
        <taxon>Aspergillaceae</taxon>
        <taxon>Aspergillus</taxon>
        <taxon>Aspergillus subgen. Nidulantes</taxon>
    </lineage>
</organism>
<dbReference type="Proteomes" id="UP000184073">
    <property type="component" value="Unassembled WGS sequence"/>
</dbReference>
<dbReference type="OrthoDB" id="309640at2759"/>
<evidence type="ECO:0000256" key="1">
    <source>
        <dbReference type="ARBA" id="ARBA00010552"/>
    </source>
</evidence>
<evidence type="ECO:0000313" key="2">
    <source>
        <dbReference type="EMBL" id="OJJ06813.1"/>
    </source>
</evidence>
<dbReference type="GeneID" id="63729001"/>
<keyword evidence="3" id="KW-1185">Reference proteome</keyword>
<comment type="similarity">
    <text evidence="1">Belongs to the RutC family.</text>
</comment>
<protein>
    <submittedName>
        <fullName evidence="2">Uncharacterized protein</fullName>
    </submittedName>
</protein>
<reference evidence="3" key="1">
    <citation type="journal article" date="2017" name="Genome Biol.">
        <title>Comparative genomics reveals high biological diversity and specific adaptations in the industrially and medically important fungal genus Aspergillus.</title>
        <authorList>
            <person name="de Vries R.P."/>
            <person name="Riley R."/>
            <person name="Wiebenga A."/>
            <person name="Aguilar-Osorio G."/>
            <person name="Amillis S."/>
            <person name="Uchima C.A."/>
            <person name="Anderluh G."/>
            <person name="Asadollahi M."/>
            <person name="Askin M."/>
            <person name="Barry K."/>
            <person name="Battaglia E."/>
            <person name="Bayram O."/>
            <person name="Benocci T."/>
            <person name="Braus-Stromeyer S.A."/>
            <person name="Caldana C."/>
            <person name="Canovas D."/>
            <person name="Cerqueira G.C."/>
            <person name="Chen F."/>
            <person name="Chen W."/>
            <person name="Choi C."/>
            <person name="Clum A."/>
            <person name="Dos Santos R.A."/>
            <person name="Damasio A.R."/>
            <person name="Diallinas G."/>
            <person name="Emri T."/>
            <person name="Fekete E."/>
            <person name="Flipphi M."/>
            <person name="Freyberg S."/>
            <person name="Gallo A."/>
            <person name="Gournas C."/>
            <person name="Habgood R."/>
            <person name="Hainaut M."/>
            <person name="Harispe M.L."/>
            <person name="Henrissat B."/>
            <person name="Hilden K.S."/>
            <person name="Hope R."/>
            <person name="Hossain A."/>
            <person name="Karabika E."/>
            <person name="Karaffa L."/>
            <person name="Karanyi Z."/>
            <person name="Krasevec N."/>
            <person name="Kuo A."/>
            <person name="Kusch H."/>
            <person name="LaButti K."/>
            <person name="Lagendijk E.L."/>
            <person name="Lapidus A."/>
            <person name="Levasseur A."/>
            <person name="Lindquist E."/>
            <person name="Lipzen A."/>
            <person name="Logrieco A.F."/>
            <person name="MacCabe A."/>
            <person name="Maekelae M.R."/>
            <person name="Malavazi I."/>
            <person name="Melin P."/>
            <person name="Meyer V."/>
            <person name="Mielnichuk N."/>
            <person name="Miskei M."/>
            <person name="Molnar A.P."/>
            <person name="Mule G."/>
            <person name="Ngan C.Y."/>
            <person name="Orejas M."/>
            <person name="Orosz E."/>
            <person name="Ouedraogo J.P."/>
            <person name="Overkamp K.M."/>
            <person name="Park H.-S."/>
            <person name="Perrone G."/>
            <person name="Piumi F."/>
            <person name="Punt P.J."/>
            <person name="Ram A.F."/>
            <person name="Ramon A."/>
            <person name="Rauscher S."/>
            <person name="Record E."/>
            <person name="Riano-Pachon D.M."/>
            <person name="Robert V."/>
            <person name="Roehrig J."/>
            <person name="Ruller R."/>
            <person name="Salamov A."/>
            <person name="Salih N.S."/>
            <person name="Samson R.A."/>
            <person name="Sandor E."/>
            <person name="Sanguinetti M."/>
            <person name="Schuetze T."/>
            <person name="Sepcic K."/>
            <person name="Shelest E."/>
            <person name="Sherlock G."/>
            <person name="Sophianopoulou V."/>
            <person name="Squina F.M."/>
            <person name="Sun H."/>
            <person name="Susca A."/>
            <person name="Todd R.B."/>
            <person name="Tsang A."/>
            <person name="Unkles S.E."/>
            <person name="van de Wiele N."/>
            <person name="van Rossen-Uffink D."/>
            <person name="Oliveira J.V."/>
            <person name="Vesth T.C."/>
            <person name="Visser J."/>
            <person name="Yu J.-H."/>
            <person name="Zhou M."/>
            <person name="Andersen M.R."/>
            <person name="Archer D.B."/>
            <person name="Baker S.E."/>
            <person name="Benoit I."/>
            <person name="Brakhage A.A."/>
            <person name="Braus G.H."/>
            <person name="Fischer R."/>
            <person name="Frisvad J.C."/>
            <person name="Goldman G.H."/>
            <person name="Houbraken J."/>
            <person name="Oakley B."/>
            <person name="Pocsi I."/>
            <person name="Scazzocchio C."/>
            <person name="Seiboth B."/>
            <person name="vanKuyk P.A."/>
            <person name="Wortman J."/>
            <person name="Dyer P.S."/>
            <person name="Grigoriev I.V."/>
        </authorList>
    </citation>
    <scope>NUCLEOTIDE SEQUENCE [LARGE SCALE GENOMIC DNA]</scope>
    <source>
        <strain evidence="3">CBS 583.65</strain>
    </source>
</reference>
<accession>A0A1L9PZA4</accession>
<dbReference type="GO" id="GO:0019239">
    <property type="term" value="F:deaminase activity"/>
    <property type="evidence" value="ECO:0007669"/>
    <property type="project" value="TreeGrafter"/>
</dbReference>
<dbReference type="GO" id="GO:0005829">
    <property type="term" value="C:cytosol"/>
    <property type="evidence" value="ECO:0007669"/>
    <property type="project" value="TreeGrafter"/>
</dbReference>
<dbReference type="EMBL" id="KV878135">
    <property type="protein sequence ID" value="OJJ06813.1"/>
    <property type="molecule type" value="Genomic_DNA"/>
</dbReference>
<dbReference type="InterPro" id="IPR035959">
    <property type="entry name" value="RutC-like_sf"/>
</dbReference>